<name>R9P7Z1_PSEHS</name>
<evidence type="ECO:0000313" key="1">
    <source>
        <dbReference type="EMBL" id="GAC94215.1"/>
    </source>
</evidence>
<reference evidence="2" key="1">
    <citation type="journal article" date="2013" name="Genome Announc.">
        <title>Draft genome sequence of the basidiomycetous yeast-like fungus Pseudozyma hubeiensis SY62, which produces an abundant amount of the biosurfactant mannosylerythritol lipids.</title>
        <authorList>
            <person name="Konishi M."/>
            <person name="Hatada Y."/>
            <person name="Horiuchi J."/>
        </authorList>
    </citation>
    <scope>NUCLEOTIDE SEQUENCE [LARGE SCALE GENOMIC DNA]</scope>
    <source>
        <strain evidence="2">SY62</strain>
    </source>
</reference>
<dbReference type="Proteomes" id="UP000014071">
    <property type="component" value="Unassembled WGS sequence"/>
</dbReference>
<dbReference type="HOGENOM" id="CLU_2387124_0_0_1"/>
<keyword evidence="2" id="KW-1185">Reference proteome</keyword>
<proteinExistence type="predicted"/>
<sequence>MVARLNLKKQDWVSAAFGWTRDSVVLAALVPSIKIGTRLQGCATAGSDRDFIEIRVCNGISSSSSVSTLERRVLAELLTVRMSTLLTTDGTPND</sequence>
<dbReference type="RefSeq" id="XP_012187802.1">
    <property type="nucleotide sequence ID" value="XM_012332412.1"/>
</dbReference>
<organism evidence="1 2">
    <name type="scientific">Pseudozyma hubeiensis (strain SY62)</name>
    <name type="common">Yeast</name>
    <dbReference type="NCBI Taxonomy" id="1305764"/>
    <lineage>
        <taxon>Eukaryota</taxon>
        <taxon>Fungi</taxon>
        <taxon>Dikarya</taxon>
        <taxon>Basidiomycota</taxon>
        <taxon>Ustilaginomycotina</taxon>
        <taxon>Ustilaginomycetes</taxon>
        <taxon>Ustilaginales</taxon>
        <taxon>Ustilaginaceae</taxon>
        <taxon>Pseudozyma</taxon>
    </lineage>
</organism>
<protein>
    <submittedName>
        <fullName evidence="1">Uncharacterized protein</fullName>
    </submittedName>
</protein>
<accession>R9P7Z1</accession>
<dbReference type="AlphaFoldDB" id="R9P7Z1"/>
<dbReference type="EMBL" id="DF238783">
    <property type="protein sequence ID" value="GAC94215.1"/>
    <property type="molecule type" value="Genomic_DNA"/>
</dbReference>
<dbReference type="GeneID" id="24107081"/>
<gene>
    <name evidence="1" type="ORF">PHSY_001786</name>
</gene>
<evidence type="ECO:0000313" key="2">
    <source>
        <dbReference type="Proteomes" id="UP000014071"/>
    </source>
</evidence>